<dbReference type="VEuPathDB" id="FungiDB:CPC735_071290"/>
<feature type="chain" id="PRO_5002956213" description="Cell surface protein Mas1" evidence="1">
    <location>
        <begin position="21"/>
        <end position="298"/>
    </location>
</feature>
<organism evidence="2 3">
    <name type="scientific">Coccidioides posadasii (strain C735)</name>
    <name type="common">Valley fever fungus</name>
    <dbReference type="NCBI Taxonomy" id="222929"/>
    <lineage>
        <taxon>Eukaryota</taxon>
        <taxon>Fungi</taxon>
        <taxon>Dikarya</taxon>
        <taxon>Ascomycota</taxon>
        <taxon>Pezizomycotina</taxon>
        <taxon>Eurotiomycetes</taxon>
        <taxon>Eurotiomycetidae</taxon>
        <taxon>Onygenales</taxon>
        <taxon>Onygenaceae</taxon>
        <taxon>Coccidioides</taxon>
    </lineage>
</organism>
<protein>
    <recommendedName>
        <fullName evidence="4">Cell surface protein Mas1</fullName>
    </recommendedName>
</protein>
<gene>
    <name evidence="2" type="ORF">CPC735_071290</name>
</gene>
<keyword evidence="1" id="KW-0732">Signal</keyword>
<proteinExistence type="predicted"/>
<accession>C5P189</accession>
<reference evidence="2 3" key="1">
    <citation type="journal article" date="2009" name="Genome Res.">
        <title>Comparative genomic analyses of the human fungal pathogens Coccidioides and their relatives.</title>
        <authorList>
            <person name="Sharpton T.J."/>
            <person name="Stajich J.E."/>
            <person name="Rounsley S.D."/>
            <person name="Gardner M.J."/>
            <person name="Wortman J.R."/>
            <person name="Jordar V.S."/>
            <person name="Maiti R."/>
            <person name="Kodira C.D."/>
            <person name="Neafsey D.E."/>
            <person name="Zeng Q."/>
            <person name="Hung C.-Y."/>
            <person name="McMahan C."/>
            <person name="Muszewska A."/>
            <person name="Grynberg M."/>
            <person name="Mandel M.A."/>
            <person name="Kellner E.M."/>
            <person name="Barker B.M."/>
            <person name="Galgiani J.N."/>
            <person name="Orbach M.J."/>
            <person name="Kirkland T.N."/>
            <person name="Cole G.T."/>
            <person name="Henn M.R."/>
            <person name="Birren B.W."/>
            <person name="Taylor J.W."/>
        </authorList>
    </citation>
    <scope>NUCLEOTIDE SEQUENCE [LARGE SCALE GENOMIC DNA]</scope>
    <source>
        <strain evidence="3">C735</strain>
    </source>
</reference>
<evidence type="ECO:0000313" key="2">
    <source>
        <dbReference type="EMBL" id="EER29447.1"/>
    </source>
</evidence>
<evidence type="ECO:0000313" key="3">
    <source>
        <dbReference type="Proteomes" id="UP000009084"/>
    </source>
</evidence>
<dbReference type="PANTHER" id="PTHR34618:SF1">
    <property type="entry name" value="SECRETED PROTEIN"/>
    <property type="match status" value="1"/>
</dbReference>
<dbReference type="Proteomes" id="UP000009084">
    <property type="component" value="Unassembled WGS sequence"/>
</dbReference>
<feature type="signal peptide" evidence="1">
    <location>
        <begin position="1"/>
        <end position="20"/>
    </location>
</feature>
<name>C5P189_COCP7</name>
<comment type="caution">
    <text evidence="2">The sequence shown here is derived from an EMBL/GenBank/DDBJ whole genome shotgun (WGS) entry which is preliminary data.</text>
</comment>
<dbReference type="PANTHER" id="PTHR34618">
    <property type="entry name" value="SURFACE PROTEIN MAS1, PUTATIVE-RELATED"/>
    <property type="match status" value="1"/>
</dbReference>
<sequence>MKFSNIVALSALVAGSKVAAHGTITLIKGANGVNMPGLTVVDGTPRGCASAACGAQKDTAIIRPGEMGSRASALGRTSYGAVDPRNVMNAFMGSNSKRRHAPRQLLNEAASAITGPAGAVLNGIQDLVQATPLGPIVDNIQNVGNALGGAVPGMASGSVTPRGTMETGVQQHSGMGRSGGLPTVSSDGMITMIYHQGASANTLYVQVNQDGAGPLVAEIDPSSGGQDPSAFQKAKVVENVPGVAGFSTSSNSDFEIKVKMPEGMKCSGTIGSAKNVCVARVRNTAISGPFGGAAAFTQ</sequence>
<evidence type="ECO:0000256" key="1">
    <source>
        <dbReference type="SAM" id="SignalP"/>
    </source>
</evidence>
<dbReference type="InterPro" id="IPR021476">
    <property type="entry name" value="Egh16-like"/>
</dbReference>
<dbReference type="EMBL" id="ACFW01000009">
    <property type="protein sequence ID" value="EER29447.1"/>
    <property type="molecule type" value="Genomic_DNA"/>
</dbReference>
<dbReference type="OrthoDB" id="5310497at2759"/>
<dbReference type="Pfam" id="PF11327">
    <property type="entry name" value="Egh16-like"/>
    <property type="match status" value="1"/>
</dbReference>
<dbReference type="HOGENOM" id="CLU_047729_4_0_1"/>
<dbReference type="AlphaFoldDB" id="C5P189"/>
<evidence type="ECO:0008006" key="4">
    <source>
        <dbReference type="Google" id="ProtNLM"/>
    </source>
</evidence>